<feature type="region of interest" description="Disordered" evidence="4">
    <location>
        <begin position="1"/>
        <end position="23"/>
    </location>
</feature>
<evidence type="ECO:0000256" key="3">
    <source>
        <dbReference type="ARBA" id="ARBA00022833"/>
    </source>
</evidence>
<dbReference type="PROSITE" id="PS51318">
    <property type="entry name" value="TAT"/>
    <property type="match status" value="1"/>
</dbReference>
<dbReference type="PANTHER" id="PTHR43794:SF11">
    <property type="entry name" value="AMIDOHYDROLASE-RELATED DOMAIN-CONTAINING PROTEIN"/>
    <property type="match status" value="1"/>
</dbReference>
<evidence type="ECO:0000256" key="2">
    <source>
        <dbReference type="ARBA" id="ARBA00022801"/>
    </source>
</evidence>
<proteinExistence type="predicted"/>
<keyword evidence="7" id="KW-1185">Reference proteome</keyword>
<protein>
    <submittedName>
        <fullName evidence="6">8-oxoguanine deaminase</fullName>
        <ecNumber evidence="6">3.5.4.32</ecNumber>
    </submittedName>
</protein>
<evidence type="ECO:0000256" key="4">
    <source>
        <dbReference type="SAM" id="MobiDB-lite"/>
    </source>
</evidence>
<dbReference type="AlphaFoldDB" id="A0A5B9W313"/>
<evidence type="ECO:0000259" key="5">
    <source>
        <dbReference type="Pfam" id="PF01979"/>
    </source>
</evidence>
<dbReference type="SUPFAM" id="SSF51556">
    <property type="entry name" value="Metallo-dependent hydrolases"/>
    <property type="match status" value="1"/>
</dbReference>
<dbReference type="PANTHER" id="PTHR43794">
    <property type="entry name" value="AMINOHYDROLASE SSNA-RELATED"/>
    <property type="match status" value="1"/>
</dbReference>
<feature type="domain" description="Amidohydrolase-related" evidence="5">
    <location>
        <begin position="114"/>
        <end position="489"/>
    </location>
</feature>
<keyword evidence="2 6" id="KW-0378">Hydrolase</keyword>
<evidence type="ECO:0000313" key="7">
    <source>
        <dbReference type="Proteomes" id="UP000324233"/>
    </source>
</evidence>
<dbReference type="Proteomes" id="UP000324233">
    <property type="component" value="Chromosome"/>
</dbReference>
<evidence type="ECO:0000256" key="1">
    <source>
        <dbReference type="ARBA" id="ARBA00022723"/>
    </source>
</evidence>
<dbReference type="Pfam" id="PF01979">
    <property type="entry name" value="Amidohydro_1"/>
    <property type="match status" value="1"/>
</dbReference>
<evidence type="ECO:0000313" key="6">
    <source>
        <dbReference type="EMBL" id="QEH34639.1"/>
    </source>
</evidence>
<dbReference type="GO" id="GO:0019239">
    <property type="term" value="F:deaminase activity"/>
    <property type="evidence" value="ECO:0007669"/>
    <property type="project" value="UniProtKB-ARBA"/>
</dbReference>
<dbReference type="EC" id="3.5.4.32" evidence="6"/>
<dbReference type="KEGG" id="agv:OJF2_31800"/>
<accession>A0A5B9W313</accession>
<keyword evidence="3" id="KW-0862">Zinc</keyword>
<dbReference type="InterPro" id="IPR050287">
    <property type="entry name" value="MTA/SAH_deaminase"/>
</dbReference>
<dbReference type="GO" id="GO:0046872">
    <property type="term" value="F:metal ion binding"/>
    <property type="evidence" value="ECO:0007669"/>
    <property type="project" value="UniProtKB-KW"/>
</dbReference>
<sequence>MNDRAPTSGDHRRDEGRHPDPTRRRFLGEAGSVALAAIGAGVARGAEDVPARPVAGRSRTMLVKNATVLATMDAGRREIRGGGMFIRDGRIEQVGPTAELPATADEVLDLGGHVVLPGLVNTHHHLYQTLFRVVPAAEDGNVFNWLTTLYTMWARMTPRALRVATQAGLAELVLTGCTTVFDHSYVFPNGCRVDDQIPVAREMGVRFHVSRGSMSLGKSRGGLPPDSCVEDEAAILKDCRRVLEAYHDSSPGAMTRIVLAPCSPFSVTPALMKESARMARAYKVHLHTHLAESLDEERYTTKNFGVRPVGLMESFGWVGDDVWFAHAVHISDDEISTFARTGCGVAHCPSSNMRLASGMAPVWKYRKAGVRTGLGVDGSASNDGSHMLAEARMAMLLARTRLSLTPGGPPADKSRWMSARDVLEMATRGGAAVLGRDDIGALEPGKRADFFAIKLDRIEYAGGLHDPVAATVFCSPVRADYTVIDGRVVVDRGRITTLDLPPVIEEQNRIARELVDG</sequence>
<name>A0A5B9W313_9BACT</name>
<dbReference type="Gene3D" id="2.30.40.10">
    <property type="entry name" value="Urease, subunit C, domain 1"/>
    <property type="match status" value="1"/>
</dbReference>
<dbReference type="FunFam" id="3.20.20.140:FF:000014">
    <property type="entry name" value="5-methylthioadenosine/S-adenosylhomocysteine deaminase"/>
    <property type="match status" value="1"/>
</dbReference>
<dbReference type="EMBL" id="CP042997">
    <property type="protein sequence ID" value="QEH34639.1"/>
    <property type="molecule type" value="Genomic_DNA"/>
</dbReference>
<keyword evidence="1" id="KW-0479">Metal-binding</keyword>
<dbReference type="Gene3D" id="3.20.20.140">
    <property type="entry name" value="Metal-dependent hydrolases"/>
    <property type="match status" value="1"/>
</dbReference>
<dbReference type="InterPro" id="IPR006311">
    <property type="entry name" value="TAT_signal"/>
</dbReference>
<gene>
    <name evidence="6" type="ORF">OJF2_31800</name>
</gene>
<dbReference type="GO" id="GO:0102127">
    <property type="term" value="F:8-oxoguanine deaminase activity"/>
    <property type="evidence" value="ECO:0007669"/>
    <property type="project" value="UniProtKB-EC"/>
</dbReference>
<dbReference type="InterPro" id="IPR011059">
    <property type="entry name" value="Metal-dep_hydrolase_composite"/>
</dbReference>
<dbReference type="NCBIfam" id="NF006055">
    <property type="entry name" value="PRK08203.1"/>
    <property type="match status" value="1"/>
</dbReference>
<organism evidence="6 7">
    <name type="scientific">Aquisphaera giovannonii</name>
    <dbReference type="NCBI Taxonomy" id="406548"/>
    <lineage>
        <taxon>Bacteria</taxon>
        <taxon>Pseudomonadati</taxon>
        <taxon>Planctomycetota</taxon>
        <taxon>Planctomycetia</taxon>
        <taxon>Isosphaerales</taxon>
        <taxon>Isosphaeraceae</taxon>
        <taxon>Aquisphaera</taxon>
    </lineage>
</organism>
<reference evidence="6 7" key="1">
    <citation type="submission" date="2019-08" db="EMBL/GenBank/DDBJ databases">
        <title>Deep-cultivation of Planctomycetes and their phenomic and genomic characterization uncovers novel biology.</title>
        <authorList>
            <person name="Wiegand S."/>
            <person name="Jogler M."/>
            <person name="Boedeker C."/>
            <person name="Pinto D."/>
            <person name="Vollmers J."/>
            <person name="Rivas-Marin E."/>
            <person name="Kohn T."/>
            <person name="Peeters S.H."/>
            <person name="Heuer A."/>
            <person name="Rast P."/>
            <person name="Oberbeckmann S."/>
            <person name="Bunk B."/>
            <person name="Jeske O."/>
            <person name="Meyerdierks A."/>
            <person name="Storesund J.E."/>
            <person name="Kallscheuer N."/>
            <person name="Luecker S."/>
            <person name="Lage O.M."/>
            <person name="Pohl T."/>
            <person name="Merkel B.J."/>
            <person name="Hornburger P."/>
            <person name="Mueller R.-W."/>
            <person name="Bruemmer F."/>
            <person name="Labrenz M."/>
            <person name="Spormann A.M."/>
            <person name="Op den Camp H."/>
            <person name="Overmann J."/>
            <person name="Amann R."/>
            <person name="Jetten M.S.M."/>
            <person name="Mascher T."/>
            <person name="Medema M.H."/>
            <person name="Devos D.P."/>
            <person name="Kaster A.-K."/>
            <person name="Ovreas L."/>
            <person name="Rohde M."/>
            <person name="Galperin M.Y."/>
            <person name="Jogler C."/>
        </authorList>
    </citation>
    <scope>NUCLEOTIDE SEQUENCE [LARGE SCALE GENOMIC DNA]</scope>
    <source>
        <strain evidence="6 7">OJF2</strain>
    </source>
</reference>
<dbReference type="CDD" id="cd01298">
    <property type="entry name" value="ATZ_TRZ_like"/>
    <property type="match status" value="1"/>
</dbReference>
<dbReference type="SUPFAM" id="SSF51338">
    <property type="entry name" value="Composite domain of metallo-dependent hydrolases"/>
    <property type="match status" value="1"/>
</dbReference>
<dbReference type="InterPro" id="IPR006680">
    <property type="entry name" value="Amidohydro-rel"/>
</dbReference>
<dbReference type="InterPro" id="IPR032466">
    <property type="entry name" value="Metal_Hydrolase"/>
</dbReference>